<protein>
    <submittedName>
        <fullName evidence="1">Uncharacterized protein</fullName>
    </submittedName>
</protein>
<dbReference type="EMBL" id="JAMYEC010000004">
    <property type="protein sequence ID" value="MDX2335123.1"/>
    <property type="molecule type" value="Genomic_DNA"/>
</dbReference>
<dbReference type="Proteomes" id="UP001272940">
    <property type="component" value="Unassembled WGS sequence"/>
</dbReference>
<comment type="caution">
    <text evidence="1">The sequence shown here is derived from an EMBL/GenBank/DDBJ whole genome shotgun (WGS) entry which is preliminary data.</text>
</comment>
<reference evidence="1 2" key="1">
    <citation type="journal article" date="2023" name="FEMS Microbes">
        <title>Whole genomes of deep-sea sponge-associated bacteria exhibit high novel natural product potential.</title>
        <authorList>
            <person name="Hesketh-Best P.J."/>
            <person name="January G.G."/>
            <person name="Koch M.J."/>
            <person name="Warburton P.J."/>
            <person name="Howell K.L."/>
            <person name="Upton M."/>
        </authorList>
    </citation>
    <scope>NUCLEOTIDE SEQUENCE [LARGE SCALE GENOMIC DNA]</scope>
    <source>
        <strain evidence="1 2">PC206-O</strain>
    </source>
</reference>
<proteinExistence type="predicted"/>
<name>A0ABU4KQ25_BREVE</name>
<keyword evidence="2" id="KW-1185">Reference proteome</keyword>
<evidence type="ECO:0000313" key="1">
    <source>
        <dbReference type="EMBL" id="MDX2335123.1"/>
    </source>
</evidence>
<organism evidence="1 2">
    <name type="scientific">Brevundimonas vesicularis</name>
    <name type="common">Pseudomonas vesicularis</name>
    <dbReference type="NCBI Taxonomy" id="41276"/>
    <lineage>
        <taxon>Bacteria</taxon>
        <taxon>Pseudomonadati</taxon>
        <taxon>Pseudomonadota</taxon>
        <taxon>Alphaproteobacteria</taxon>
        <taxon>Caulobacterales</taxon>
        <taxon>Caulobacteraceae</taxon>
        <taxon>Brevundimonas</taxon>
    </lineage>
</organism>
<gene>
    <name evidence="1" type="ORF">NJD11_09235</name>
</gene>
<sequence length="283" mass="30833">MKKLKLRDGRTVPKGNISLTELKSLTNIDSETLRHLTLNGYLQATEFTTAGHLRGVLRTSAQAFRKTYVSSTEIAATHGLNTIAVTRRLRASGLRPILELENNVRVQSCWRRADISNFDFSSQYLMPCGRPSTPSSIDGATLLPSRPTGSPRLVEGSIYVHVAAGILGTNSSGIRAAVDAGHISTMSRSTTDKVLTVVEADVLEFAGRYAFTPKLASELGLSVRSVSRNLARLGISPVWPGIRPVHALWDRQSFDIGDLLGRWTTTEGVLSEQSSLFNLCKNP</sequence>
<accession>A0ABU4KQ25</accession>
<evidence type="ECO:0000313" key="2">
    <source>
        <dbReference type="Proteomes" id="UP001272940"/>
    </source>
</evidence>
<dbReference type="RefSeq" id="WP_157076486.1">
    <property type="nucleotide sequence ID" value="NZ_JAMYEC010000004.1"/>
</dbReference>